<evidence type="ECO:0000313" key="5">
    <source>
        <dbReference type="EMBL" id="SHH91084.1"/>
    </source>
</evidence>
<sequence>MGNDFYCEQVLSGKTEVEKVYETDNVLAYYHTKPAYDVHIVVIPKKHISSLITITEDENDLLLELLSVVKKVASEVVEKQGACRVITNLGNYQDSKHLHWHVVQGGRR</sequence>
<dbReference type="EMBL" id="FQXP01000006">
    <property type="protein sequence ID" value="SHH91084.1"/>
    <property type="molecule type" value="Genomic_DNA"/>
</dbReference>
<accession>A0A1M5WVC3</accession>
<dbReference type="AlphaFoldDB" id="A0A1M5WVC3"/>
<feature type="short sequence motif" description="Histidine triad motif" evidence="2 3">
    <location>
        <begin position="97"/>
        <end position="101"/>
    </location>
</feature>
<gene>
    <name evidence="5" type="ORF">SAMN02745196_01876</name>
</gene>
<dbReference type="PROSITE" id="PS51084">
    <property type="entry name" value="HIT_2"/>
    <property type="match status" value="1"/>
</dbReference>
<organism evidence="5 6">
    <name type="scientific">Clostridium collagenovorans DSM 3089</name>
    <dbReference type="NCBI Taxonomy" id="1121306"/>
    <lineage>
        <taxon>Bacteria</taxon>
        <taxon>Bacillati</taxon>
        <taxon>Bacillota</taxon>
        <taxon>Clostridia</taxon>
        <taxon>Eubacteriales</taxon>
        <taxon>Clostridiaceae</taxon>
        <taxon>Clostridium</taxon>
    </lineage>
</organism>
<name>A0A1M5WVC3_9CLOT</name>
<dbReference type="PANTHER" id="PTHR23089">
    <property type="entry name" value="HISTIDINE TRIAD HIT PROTEIN"/>
    <property type="match status" value="1"/>
</dbReference>
<dbReference type="GO" id="GO:0003824">
    <property type="term" value="F:catalytic activity"/>
    <property type="evidence" value="ECO:0007669"/>
    <property type="project" value="InterPro"/>
</dbReference>
<dbReference type="SUPFAM" id="SSF54197">
    <property type="entry name" value="HIT-like"/>
    <property type="match status" value="1"/>
</dbReference>
<protein>
    <submittedName>
        <fullName evidence="5">Histidine triad (HIT) family protein</fullName>
    </submittedName>
</protein>
<dbReference type="STRING" id="1121306.SAMN02745196_01876"/>
<dbReference type="InterPro" id="IPR036265">
    <property type="entry name" value="HIT-like_sf"/>
</dbReference>
<evidence type="ECO:0000313" key="6">
    <source>
        <dbReference type="Proteomes" id="UP000184526"/>
    </source>
</evidence>
<dbReference type="Pfam" id="PF01230">
    <property type="entry name" value="HIT"/>
    <property type="match status" value="1"/>
</dbReference>
<feature type="active site" description="Tele-AMP-histidine intermediate" evidence="1">
    <location>
        <position position="99"/>
    </location>
</feature>
<evidence type="ECO:0000259" key="4">
    <source>
        <dbReference type="PROSITE" id="PS51084"/>
    </source>
</evidence>
<keyword evidence="6" id="KW-1185">Reference proteome</keyword>
<evidence type="ECO:0000256" key="3">
    <source>
        <dbReference type="PROSITE-ProRule" id="PRU00464"/>
    </source>
</evidence>
<reference evidence="5 6" key="1">
    <citation type="submission" date="2016-11" db="EMBL/GenBank/DDBJ databases">
        <authorList>
            <person name="Jaros S."/>
            <person name="Januszkiewicz K."/>
            <person name="Wedrychowicz H."/>
        </authorList>
    </citation>
    <scope>NUCLEOTIDE SEQUENCE [LARGE SCALE GENOMIC DNA]</scope>
    <source>
        <strain evidence="5 6">DSM 3089</strain>
    </source>
</reference>
<dbReference type="InterPro" id="IPR011146">
    <property type="entry name" value="HIT-like"/>
</dbReference>
<dbReference type="Proteomes" id="UP000184526">
    <property type="component" value="Unassembled WGS sequence"/>
</dbReference>
<feature type="domain" description="HIT" evidence="4">
    <location>
        <begin position="6"/>
        <end position="108"/>
    </location>
</feature>
<dbReference type="Gene3D" id="3.30.428.10">
    <property type="entry name" value="HIT-like"/>
    <property type="match status" value="1"/>
</dbReference>
<dbReference type="RefSeq" id="WP_072831759.1">
    <property type="nucleotide sequence ID" value="NZ_FQXP01000006.1"/>
</dbReference>
<dbReference type="PRINTS" id="PR00332">
    <property type="entry name" value="HISTRIAD"/>
</dbReference>
<evidence type="ECO:0000256" key="2">
    <source>
        <dbReference type="PIRSR" id="PIRSR601310-3"/>
    </source>
</evidence>
<dbReference type="InterPro" id="IPR001310">
    <property type="entry name" value="Histidine_triad_HIT"/>
</dbReference>
<evidence type="ECO:0000256" key="1">
    <source>
        <dbReference type="PIRSR" id="PIRSR601310-1"/>
    </source>
</evidence>
<proteinExistence type="predicted"/>
<dbReference type="OrthoDB" id="9784774at2"/>